<dbReference type="PANTHER" id="PTHR43776">
    <property type="entry name" value="TRANSPORT ATP-BINDING PROTEIN"/>
    <property type="match status" value="1"/>
</dbReference>
<dbReference type="Pfam" id="PF08352">
    <property type="entry name" value="oligo_HPY"/>
    <property type="match status" value="1"/>
</dbReference>
<dbReference type="SUPFAM" id="SSF52540">
    <property type="entry name" value="P-loop containing nucleoside triphosphate hydrolases"/>
    <property type="match status" value="1"/>
</dbReference>
<evidence type="ECO:0000256" key="3">
    <source>
        <dbReference type="ARBA" id="ARBA00022741"/>
    </source>
</evidence>
<dbReference type="GO" id="GO:0015833">
    <property type="term" value="P:peptide transport"/>
    <property type="evidence" value="ECO:0007669"/>
    <property type="project" value="InterPro"/>
</dbReference>
<dbReference type="PROSITE" id="PS50893">
    <property type="entry name" value="ABC_TRANSPORTER_2"/>
    <property type="match status" value="1"/>
</dbReference>
<name>A0A1M6M640_9BACT</name>
<dbReference type="STRING" id="1123071.SAMN02745181_2612"/>
<gene>
    <name evidence="6" type="ORF">SAMN02745181_2612</name>
</gene>
<evidence type="ECO:0000313" key="6">
    <source>
        <dbReference type="EMBL" id="SHJ78743.1"/>
    </source>
</evidence>
<dbReference type="PANTHER" id="PTHR43776:SF7">
    <property type="entry name" value="D,D-DIPEPTIDE TRANSPORT ATP-BINDING PROTEIN DDPF-RELATED"/>
    <property type="match status" value="1"/>
</dbReference>
<dbReference type="NCBIfam" id="TIGR01727">
    <property type="entry name" value="oligo_HPY"/>
    <property type="match status" value="1"/>
</dbReference>
<dbReference type="GO" id="GO:0005524">
    <property type="term" value="F:ATP binding"/>
    <property type="evidence" value="ECO:0007669"/>
    <property type="project" value="UniProtKB-KW"/>
</dbReference>
<evidence type="ECO:0000256" key="4">
    <source>
        <dbReference type="ARBA" id="ARBA00022840"/>
    </source>
</evidence>
<dbReference type="AlphaFoldDB" id="A0A1M6M640"/>
<keyword evidence="2" id="KW-0813">Transport</keyword>
<dbReference type="InterPro" id="IPR017871">
    <property type="entry name" value="ABC_transporter-like_CS"/>
</dbReference>
<accession>A0A1M6M640</accession>
<dbReference type="SMART" id="SM00382">
    <property type="entry name" value="AAA"/>
    <property type="match status" value="1"/>
</dbReference>
<dbReference type="Pfam" id="PF00005">
    <property type="entry name" value="ABC_tran"/>
    <property type="match status" value="1"/>
</dbReference>
<dbReference type="Gene3D" id="3.40.50.300">
    <property type="entry name" value="P-loop containing nucleotide triphosphate hydrolases"/>
    <property type="match status" value="1"/>
</dbReference>
<comment type="similarity">
    <text evidence="1">Belongs to the ABC transporter superfamily.</text>
</comment>
<proteinExistence type="inferred from homology"/>
<organism evidence="6 7">
    <name type="scientific">Rubritalea squalenifaciens DSM 18772</name>
    <dbReference type="NCBI Taxonomy" id="1123071"/>
    <lineage>
        <taxon>Bacteria</taxon>
        <taxon>Pseudomonadati</taxon>
        <taxon>Verrucomicrobiota</taxon>
        <taxon>Verrucomicrobiia</taxon>
        <taxon>Verrucomicrobiales</taxon>
        <taxon>Rubritaleaceae</taxon>
        <taxon>Rubritalea</taxon>
    </lineage>
</organism>
<dbReference type="EMBL" id="FQYR01000004">
    <property type="protein sequence ID" value="SHJ78743.1"/>
    <property type="molecule type" value="Genomic_DNA"/>
</dbReference>
<protein>
    <submittedName>
        <fullName evidence="6">Peptide/nickel transport system ATP-binding protein</fullName>
    </submittedName>
</protein>
<keyword evidence="4 6" id="KW-0067">ATP-binding</keyword>
<dbReference type="InterPro" id="IPR013563">
    <property type="entry name" value="Oligopep_ABC_C"/>
</dbReference>
<dbReference type="CDD" id="cd03257">
    <property type="entry name" value="ABC_NikE_OppD_transporters"/>
    <property type="match status" value="1"/>
</dbReference>
<dbReference type="FunCoup" id="A0A1M6M640">
    <property type="interactions" value="72"/>
</dbReference>
<dbReference type="InParanoid" id="A0A1M6M640"/>
<dbReference type="Proteomes" id="UP000184510">
    <property type="component" value="Unassembled WGS sequence"/>
</dbReference>
<evidence type="ECO:0000313" key="7">
    <source>
        <dbReference type="Proteomes" id="UP000184510"/>
    </source>
</evidence>
<evidence type="ECO:0000256" key="1">
    <source>
        <dbReference type="ARBA" id="ARBA00005417"/>
    </source>
</evidence>
<evidence type="ECO:0000259" key="5">
    <source>
        <dbReference type="PROSITE" id="PS50893"/>
    </source>
</evidence>
<evidence type="ECO:0000256" key="2">
    <source>
        <dbReference type="ARBA" id="ARBA00022448"/>
    </source>
</evidence>
<dbReference type="InterPro" id="IPR003439">
    <property type="entry name" value="ABC_transporter-like_ATP-bd"/>
</dbReference>
<dbReference type="InterPro" id="IPR027417">
    <property type="entry name" value="P-loop_NTPase"/>
</dbReference>
<dbReference type="InterPro" id="IPR050319">
    <property type="entry name" value="ABC_transp_ATP-bind"/>
</dbReference>
<keyword evidence="7" id="KW-1185">Reference proteome</keyword>
<keyword evidence="3" id="KW-0547">Nucleotide-binding</keyword>
<dbReference type="InterPro" id="IPR003593">
    <property type="entry name" value="AAA+_ATPase"/>
</dbReference>
<reference evidence="6 7" key="1">
    <citation type="submission" date="2016-11" db="EMBL/GenBank/DDBJ databases">
        <authorList>
            <person name="Jaros S."/>
            <person name="Januszkiewicz K."/>
            <person name="Wedrychowicz H."/>
        </authorList>
    </citation>
    <scope>NUCLEOTIDE SEQUENCE [LARGE SCALE GENOMIC DNA]</scope>
    <source>
        <strain evidence="6 7">DSM 18772</strain>
    </source>
</reference>
<feature type="domain" description="ABC transporter" evidence="5">
    <location>
        <begin position="17"/>
        <end position="267"/>
    </location>
</feature>
<dbReference type="GO" id="GO:0016887">
    <property type="term" value="F:ATP hydrolysis activity"/>
    <property type="evidence" value="ECO:0007669"/>
    <property type="project" value="InterPro"/>
</dbReference>
<dbReference type="GO" id="GO:0055085">
    <property type="term" value="P:transmembrane transport"/>
    <property type="evidence" value="ECO:0007669"/>
    <property type="project" value="UniProtKB-ARBA"/>
</dbReference>
<dbReference type="PROSITE" id="PS00211">
    <property type="entry name" value="ABC_TRANSPORTER_1"/>
    <property type="match status" value="1"/>
</dbReference>
<sequence>MLNTKQSPNITAMSNLLEVNDLKMHFPVKGGVFSRQVAAVKAVDGVSFHVKPGETLGLVGESGCGKSTLGKCLVRLYQPTAGKIQFRGQDISNLNQGSLRPLRRDFQMMFQDPADSLNSRFSVRQIVREPLDIQKIGDRASRDAKVDELLEKVGLPKSAADRFPAEFSGGQRQRIGVARAIALNPDLLVLDEPVSALDVSVQSQVLNLLVELQKEMNMAYIFIAHDLAVVKHISDRVAVMYLGKIVELADSETIYRNPRHGYTKALLSAIPHADPDHHGQRIRLEGDVPSPIDPPKGSAFGHRIGHPRYEETIGLDMGLVEIEPGHFVSADPCSLTEEDWAKAKGLMKAPTAV</sequence>
<dbReference type="FunFam" id="3.40.50.300:FF:000016">
    <property type="entry name" value="Oligopeptide ABC transporter ATP-binding component"/>
    <property type="match status" value="1"/>
</dbReference>